<dbReference type="EMBL" id="CM017880">
    <property type="protein sequence ID" value="KAG1361165.1"/>
    <property type="molecule type" value="Genomic_DNA"/>
</dbReference>
<organism evidence="1 2">
    <name type="scientific">Cocos nucifera</name>
    <name type="common">Coconut palm</name>
    <dbReference type="NCBI Taxonomy" id="13894"/>
    <lineage>
        <taxon>Eukaryota</taxon>
        <taxon>Viridiplantae</taxon>
        <taxon>Streptophyta</taxon>
        <taxon>Embryophyta</taxon>
        <taxon>Tracheophyta</taxon>
        <taxon>Spermatophyta</taxon>
        <taxon>Magnoliopsida</taxon>
        <taxon>Liliopsida</taxon>
        <taxon>Arecaceae</taxon>
        <taxon>Arecoideae</taxon>
        <taxon>Cocoseae</taxon>
        <taxon>Attaleinae</taxon>
        <taxon>Cocos</taxon>
    </lineage>
</organism>
<reference evidence="1" key="1">
    <citation type="journal article" date="2017" name="Gigascience">
        <title>The genome draft of coconut (Cocos nucifera).</title>
        <authorList>
            <person name="Xiao Y."/>
            <person name="Xu P."/>
            <person name="Fan H."/>
            <person name="Baudouin L."/>
            <person name="Xia W."/>
            <person name="Bocs S."/>
            <person name="Xu J."/>
            <person name="Li Q."/>
            <person name="Guo A."/>
            <person name="Zhou L."/>
            <person name="Li J."/>
            <person name="Wu Y."/>
            <person name="Ma Z."/>
            <person name="Armero A."/>
            <person name="Issali A.E."/>
            <person name="Liu N."/>
            <person name="Peng M."/>
            <person name="Yang Y."/>
        </authorList>
    </citation>
    <scope>NUCLEOTIDE SEQUENCE</scope>
    <source>
        <tissue evidence="1">Spear leaf of Hainan Tall coconut</tissue>
    </source>
</reference>
<evidence type="ECO:0000313" key="1">
    <source>
        <dbReference type="EMBL" id="KAG1361165.1"/>
    </source>
</evidence>
<dbReference type="OrthoDB" id="17458at2759"/>
<comment type="caution">
    <text evidence="1">The sequence shown here is derived from an EMBL/GenBank/DDBJ whole genome shotgun (WGS) entry which is preliminary data.</text>
</comment>
<reference evidence="1" key="2">
    <citation type="submission" date="2019-07" db="EMBL/GenBank/DDBJ databases">
        <authorList>
            <person name="Yang Y."/>
            <person name="Bocs S."/>
            <person name="Baudouin L."/>
        </authorList>
    </citation>
    <scope>NUCLEOTIDE SEQUENCE</scope>
    <source>
        <tissue evidence="1">Spear leaf of Hainan Tall coconut</tissue>
    </source>
</reference>
<keyword evidence="2" id="KW-1185">Reference proteome</keyword>
<evidence type="ECO:0000313" key="2">
    <source>
        <dbReference type="Proteomes" id="UP000797356"/>
    </source>
</evidence>
<proteinExistence type="predicted"/>
<name>A0A8K0ILP5_COCNU</name>
<protein>
    <submittedName>
        <fullName evidence="1">Uncharacterized protein</fullName>
    </submittedName>
</protein>
<dbReference type="AlphaFoldDB" id="A0A8K0ILP5"/>
<gene>
    <name evidence="1" type="ORF">COCNU_09G006280</name>
</gene>
<sequence>MNGNVQNSETLKPIPLNYVVDIRIIQVEAHTADVEMQLYGDGPWSIGNDFELIRTPGHTEVRKDFDFQMQIDVAKDKRID</sequence>
<dbReference type="Proteomes" id="UP000797356">
    <property type="component" value="Chromosome 9"/>
</dbReference>
<accession>A0A8K0ILP5</accession>